<reference evidence="1" key="1">
    <citation type="submission" date="2020-05" db="EMBL/GenBank/DDBJ databases">
        <title>WGS assembly of Panicum virgatum.</title>
        <authorList>
            <person name="Lovell J.T."/>
            <person name="Jenkins J."/>
            <person name="Shu S."/>
            <person name="Juenger T.E."/>
            <person name="Schmutz J."/>
        </authorList>
    </citation>
    <scope>NUCLEOTIDE SEQUENCE</scope>
    <source>
        <strain evidence="1">AP13</strain>
    </source>
</reference>
<sequence>MYVVEKSKGCTSMKCRLWIFFMGSYMLCAPVGNITHACMVGACGVRCTSGLAIRYPPHISETPSSERWP</sequence>
<dbReference type="AlphaFoldDB" id="A0A8T0WJZ3"/>
<name>A0A8T0WJZ3_PANVG</name>
<comment type="caution">
    <text evidence="1">The sequence shown here is derived from an EMBL/GenBank/DDBJ whole genome shotgun (WGS) entry which is preliminary data.</text>
</comment>
<dbReference type="EMBL" id="CM029039">
    <property type="protein sequence ID" value="KAG2643459.1"/>
    <property type="molecule type" value="Genomic_DNA"/>
</dbReference>
<organism evidence="1 2">
    <name type="scientific">Panicum virgatum</name>
    <name type="common">Blackwell switchgrass</name>
    <dbReference type="NCBI Taxonomy" id="38727"/>
    <lineage>
        <taxon>Eukaryota</taxon>
        <taxon>Viridiplantae</taxon>
        <taxon>Streptophyta</taxon>
        <taxon>Embryophyta</taxon>
        <taxon>Tracheophyta</taxon>
        <taxon>Spermatophyta</taxon>
        <taxon>Magnoliopsida</taxon>
        <taxon>Liliopsida</taxon>
        <taxon>Poales</taxon>
        <taxon>Poaceae</taxon>
        <taxon>PACMAD clade</taxon>
        <taxon>Panicoideae</taxon>
        <taxon>Panicodae</taxon>
        <taxon>Paniceae</taxon>
        <taxon>Panicinae</taxon>
        <taxon>Panicum</taxon>
        <taxon>Panicum sect. Hiantes</taxon>
    </lineage>
</organism>
<dbReference type="Proteomes" id="UP000823388">
    <property type="component" value="Chromosome 2K"/>
</dbReference>
<accession>A0A8T0WJZ3</accession>
<protein>
    <submittedName>
        <fullName evidence="1">Uncharacterized protein</fullName>
    </submittedName>
</protein>
<gene>
    <name evidence="1" type="ORF">PVAP13_2KG336200</name>
</gene>
<proteinExistence type="predicted"/>
<evidence type="ECO:0000313" key="2">
    <source>
        <dbReference type="Proteomes" id="UP000823388"/>
    </source>
</evidence>
<evidence type="ECO:0000313" key="1">
    <source>
        <dbReference type="EMBL" id="KAG2643459.1"/>
    </source>
</evidence>
<keyword evidence="2" id="KW-1185">Reference proteome</keyword>